<reference evidence="2 3" key="1">
    <citation type="journal article" date="2010" name="Genome Biol. Evol.">
        <title>The sequence of a 1.8-mb bacterial linear plasmid reveals a rich evolutionary reservoir of secondary metabolic pathways.</title>
        <authorList>
            <person name="Medema M.H."/>
            <person name="Trefzer A."/>
            <person name="Kovalchuk A."/>
            <person name="van den Berg M."/>
            <person name="Mueller U."/>
            <person name="Heijne W."/>
            <person name="Wu L."/>
            <person name="Alam M.T."/>
            <person name="Ronning C.M."/>
            <person name="Nierman W.C."/>
            <person name="Bovenberg R.A.L."/>
            <person name="Breitling R."/>
            <person name="Takano E."/>
        </authorList>
    </citation>
    <scope>NUCLEOTIDE SEQUENCE [LARGE SCALE GENOMIC DNA]</scope>
    <source>
        <strain evidence="3">ATCC 27064 / DSM 738 / JCM 4710 / NBRC 13307 / NCIMB 12785 / NRRL 3585 / VKM Ac-602</strain>
    </source>
</reference>
<gene>
    <name evidence="2" type="ORF">SCLAV_3376</name>
</gene>
<dbReference type="KEGG" id="sclf:BB341_11770"/>
<evidence type="ECO:0000259" key="1">
    <source>
        <dbReference type="Pfam" id="PF25232"/>
    </source>
</evidence>
<keyword evidence="3" id="KW-1185">Reference proteome</keyword>
<organism evidence="2 3">
    <name type="scientific">Streptomyces clavuligerus</name>
    <dbReference type="NCBI Taxonomy" id="1901"/>
    <lineage>
        <taxon>Bacteria</taxon>
        <taxon>Bacillati</taxon>
        <taxon>Actinomycetota</taxon>
        <taxon>Actinomycetes</taxon>
        <taxon>Kitasatosporales</taxon>
        <taxon>Streptomycetaceae</taxon>
        <taxon>Streptomyces</taxon>
    </lineage>
</organism>
<dbReference type="Proteomes" id="UP000002357">
    <property type="component" value="Chromosome"/>
</dbReference>
<sequence length="78" mass="8345">MTQRDVLVPTDGAPTTRMIQCTECEERSPLGPPLAAFARWALGHADVTGHREFQQVTTELLHAVLPVVADPSAPTAAP</sequence>
<feature type="domain" description="DUF7848" evidence="1">
    <location>
        <begin position="10"/>
        <end position="64"/>
    </location>
</feature>
<dbReference type="STRING" id="1901.BB341_11770"/>
<dbReference type="EMBL" id="CM000913">
    <property type="protein sequence ID" value="EFG08447.1"/>
    <property type="molecule type" value="Genomic_DNA"/>
</dbReference>
<dbReference type="RefSeq" id="WP_003953411.1">
    <property type="nucleotide sequence ID" value="NZ_JADANO010000002.1"/>
</dbReference>
<evidence type="ECO:0000313" key="2">
    <source>
        <dbReference type="EMBL" id="EFG08447.1"/>
    </source>
</evidence>
<accession>B5GNJ7</accession>
<evidence type="ECO:0000313" key="3">
    <source>
        <dbReference type="Proteomes" id="UP000002357"/>
    </source>
</evidence>
<dbReference type="InterPro" id="IPR057170">
    <property type="entry name" value="DUF7848"/>
</dbReference>
<dbReference type="AlphaFoldDB" id="B5GNJ7"/>
<dbReference type="OrthoDB" id="4236662at2"/>
<protein>
    <recommendedName>
        <fullName evidence="1">DUF7848 domain-containing protein</fullName>
    </recommendedName>
</protein>
<proteinExistence type="predicted"/>
<dbReference type="Pfam" id="PF25232">
    <property type="entry name" value="DUF7848"/>
    <property type="match status" value="1"/>
</dbReference>
<name>B5GNJ7_STRCL</name>